<evidence type="ECO:0000313" key="1">
    <source>
        <dbReference type="EMBL" id="RMZ98392.1"/>
    </source>
</evidence>
<keyword evidence="2" id="KW-1185">Reference proteome</keyword>
<gene>
    <name evidence="1" type="ORF">BpHYR1_018714</name>
</gene>
<proteinExistence type="predicted"/>
<organism evidence="1 2">
    <name type="scientific">Brachionus plicatilis</name>
    <name type="common">Marine rotifer</name>
    <name type="synonym">Brachionus muelleri</name>
    <dbReference type="NCBI Taxonomy" id="10195"/>
    <lineage>
        <taxon>Eukaryota</taxon>
        <taxon>Metazoa</taxon>
        <taxon>Spiralia</taxon>
        <taxon>Gnathifera</taxon>
        <taxon>Rotifera</taxon>
        <taxon>Eurotatoria</taxon>
        <taxon>Monogononta</taxon>
        <taxon>Pseudotrocha</taxon>
        <taxon>Ploima</taxon>
        <taxon>Brachionidae</taxon>
        <taxon>Brachionus</taxon>
    </lineage>
</organism>
<sequence length="80" mass="9565">MNQSLNSSDHYMNGEFYDFIYHGHLFDICGDDFSGETTKIQVFAQLIKRKKDQVIIDLCQKENNVPRRIWFRTKRVQKAH</sequence>
<evidence type="ECO:0000313" key="2">
    <source>
        <dbReference type="Proteomes" id="UP000276133"/>
    </source>
</evidence>
<reference evidence="1 2" key="1">
    <citation type="journal article" date="2018" name="Sci. Rep.">
        <title>Genomic signatures of local adaptation to the degree of environmental predictability in rotifers.</title>
        <authorList>
            <person name="Franch-Gras L."/>
            <person name="Hahn C."/>
            <person name="Garcia-Roger E.M."/>
            <person name="Carmona M.J."/>
            <person name="Serra M."/>
            <person name="Gomez A."/>
        </authorList>
    </citation>
    <scope>NUCLEOTIDE SEQUENCE [LARGE SCALE GENOMIC DNA]</scope>
    <source>
        <strain evidence="1">HYR1</strain>
    </source>
</reference>
<comment type="caution">
    <text evidence="1">The sequence shown here is derived from an EMBL/GenBank/DDBJ whole genome shotgun (WGS) entry which is preliminary data.</text>
</comment>
<dbReference type="Proteomes" id="UP000276133">
    <property type="component" value="Unassembled WGS sequence"/>
</dbReference>
<protein>
    <submittedName>
        <fullName evidence="1">Uncharacterized protein</fullName>
    </submittedName>
</protein>
<name>A0A3M7PH65_BRAPC</name>
<dbReference type="EMBL" id="REGN01010800">
    <property type="protein sequence ID" value="RMZ98392.1"/>
    <property type="molecule type" value="Genomic_DNA"/>
</dbReference>
<accession>A0A3M7PH65</accession>
<dbReference type="AlphaFoldDB" id="A0A3M7PH65"/>